<evidence type="ECO:0000313" key="1">
    <source>
        <dbReference type="EMBL" id="OGC47374.1"/>
    </source>
</evidence>
<dbReference type="Proteomes" id="UP000176444">
    <property type="component" value="Unassembled WGS sequence"/>
</dbReference>
<dbReference type="EMBL" id="MEUX01000017">
    <property type="protein sequence ID" value="OGC47374.1"/>
    <property type="molecule type" value="Genomic_DNA"/>
</dbReference>
<reference evidence="1 2" key="1">
    <citation type="journal article" date="2016" name="Nat. Commun.">
        <title>Thousands of microbial genomes shed light on interconnected biogeochemical processes in an aquifer system.</title>
        <authorList>
            <person name="Anantharaman K."/>
            <person name="Brown C.T."/>
            <person name="Hug L.A."/>
            <person name="Sharon I."/>
            <person name="Castelle C.J."/>
            <person name="Probst A.J."/>
            <person name="Thomas B.C."/>
            <person name="Singh A."/>
            <person name="Wilkins M.J."/>
            <person name="Karaoz U."/>
            <person name="Brodie E.L."/>
            <person name="Williams K.H."/>
            <person name="Hubbard S.S."/>
            <person name="Banfield J.F."/>
        </authorList>
    </citation>
    <scope>NUCLEOTIDE SEQUENCE [LARGE SCALE GENOMIC DNA]</scope>
</reference>
<evidence type="ECO:0000313" key="2">
    <source>
        <dbReference type="Proteomes" id="UP000176444"/>
    </source>
</evidence>
<gene>
    <name evidence="1" type="ORF">A2713_00780</name>
</gene>
<name>A0A1F4UQZ3_UNCKA</name>
<comment type="caution">
    <text evidence="1">The sequence shown here is derived from an EMBL/GenBank/DDBJ whole genome shotgun (WGS) entry which is preliminary data.</text>
</comment>
<organism evidence="1 2">
    <name type="scientific">candidate division WWE3 bacterium RIFCSPHIGHO2_01_FULL_35_17</name>
    <dbReference type="NCBI Taxonomy" id="1802614"/>
    <lineage>
        <taxon>Bacteria</taxon>
        <taxon>Katanobacteria</taxon>
    </lineage>
</organism>
<dbReference type="AlphaFoldDB" id="A0A1F4UQZ3"/>
<proteinExistence type="predicted"/>
<accession>A0A1F4UQZ3</accession>
<sequence length="409" mass="46110">MGDVAPLSYEAEFNSLNAFTALANKIDELNRDPIYEGLRHAEFVGVPEVYNTLLRLGELLFDLSDSQTDPLLKRYYEQMVYNLPYITGPDSDVEKTYYQLVSAMNLPVTVVRFALAMFGYKYWIQDPNSDRCDAIFAIGELVKRYEIPSGFIDYLKKFFNVDDNFSVVVVDENLLVLGGSQGARRDIFGQTPSGSSHVSDSPDGSGNKCVVIRKYTNVVPEKIEKALACGEMLFTDSFWKSNGFDTNNRYDRFVNGQHVDLMAHETSEAVVTGKILGSDKPMQECLATTAGFTSLVYLHGINKLSLDDLLDARIYLLSKIVMTVAANTLGVYTPGYAFMLKRLLDNKAFSMIDDGQINSVNWEIFDSTMESIAVELRDELYKDPYPTPNLQDRVVNVREHPIIQQFSYT</sequence>
<protein>
    <submittedName>
        <fullName evidence="1">Uncharacterized protein</fullName>
    </submittedName>
</protein>